<dbReference type="NCBIfam" id="NF007755">
    <property type="entry name" value="PRK10436.1"/>
    <property type="match status" value="1"/>
</dbReference>
<evidence type="ECO:0000256" key="1">
    <source>
        <dbReference type="ARBA" id="ARBA00006611"/>
    </source>
</evidence>
<gene>
    <name evidence="5" type="primary">gspE</name>
    <name evidence="5" type="ORF">FEM41_09585</name>
</gene>
<dbReference type="EMBL" id="CP040428">
    <property type="protein sequence ID" value="QCT19884.1"/>
    <property type="molecule type" value="Genomic_DNA"/>
</dbReference>
<dbReference type="Gene3D" id="3.30.450.90">
    <property type="match status" value="1"/>
</dbReference>
<dbReference type="PROSITE" id="PS00662">
    <property type="entry name" value="T2SP_E"/>
    <property type="match status" value="1"/>
</dbReference>
<dbReference type="InterPro" id="IPR001482">
    <property type="entry name" value="T2SS/T4SS_dom"/>
</dbReference>
<evidence type="ECO:0000256" key="2">
    <source>
        <dbReference type="ARBA" id="ARBA00022741"/>
    </source>
</evidence>
<comment type="similarity">
    <text evidence="1">Belongs to the GSP E family.</text>
</comment>
<dbReference type="GO" id="GO:0005886">
    <property type="term" value="C:plasma membrane"/>
    <property type="evidence" value="ECO:0007669"/>
    <property type="project" value="TreeGrafter"/>
</dbReference>
<evidence type="ECO:0000259" key="4">
    <source>
        <dbReference type="PROSITE" id="PS00662"/>
    </source>
</evidence>
<dbReference type="KEGG" id="izh:FEM41_09585"/>
<keyword evidence="6" id="KW-1185">Reference proteome</keyword>
<evidence type="ECO:0000256" key="3">
    <source>
        <dbReference type="ARBA" id="ARBA00022840"/>
    </source>
</evidence>
<dbReference type="CDD" id="cd01129">
    <property type="entry name" value="PulE-GspE-like"/>
    <property type="match status" value="1"/>
</dbReference>
<dbReference type="PANTHER" id="PTHR30258">
    <property type="entry name" value="TYPE II SECRETION SYSTEM PROTEIN GSPE-RELATED"/>
    <property type="match status" value="1"/>
</dbReference>
<keyword evidence="2" id="KW-0547">Nucleotide-binding</keyword>
<dbReference type="SUPFAM" id="SSF52540">
    <property type="entry name" value="P-loop containing nucleoside triphosphate hydrolases"/>
    <property type="match status" value="1"/>
</dbReference>
<dbReference type="AlphaFoldDB" id="A0A4P8YJS8"/>
<dbReference type="Pfam" id="PF00437">
    <property type="entry name" value="T2SSE"/>
    <property type="match status" value="1"/>
</dbReference>
<reference evidence="5 6" key="1">
    <citation type="submission" date="2019-05" db="EMBL/GenBank/DDBJ databases">
        <title>Complete genome sequence of Izhakiella calystegiae KSNA2, an endophyte isolated from beach morning glory (Calystegia soldanella).</title>
        <authorList>
            <person name="Jiang L."/>
            <person name="Jeong J.C."/>
            <person name="Kim C.Y."/>
            <person name="Kim D.H."/>
            <person name="Kim S.W."/>
            <person name="Lee j."/>
        </authorList>
    </citation>
    <scope>NUCLEOTIDE SEQUENCE [LARGE SCALE GENOMIC DNA]</scope>
    <source>
        <strain evidence="5 6">KSNA2</strain>
    </source>
</reference>
<evidence type="ECO:0000313" key="5">
    <source>
        <dbReference type="EMBL" id="QCT19884.1"/>
    </source>
</evidence>
<dbReference type="GO" id="GO:0016887">
    <property type="term" value="F:ATP hydrolysis activity"/>
    <property type="evidence" value="ECO:0007669"/>
    <property type="project" value="TreeGrafter"/>
</dbReference>
<name>A0A4P8YJS8_9ENTR</name>
<dbReference type="OrthoDB" id="9804785at2"/>
<feature type="domain" description="Bacterial type II secretion system protein E" evidence="4">
    <location>
        <begin position="279"/>
        <end position="293"/>
    </location>
</feature>
<keyword evidence="3" id="KW-0067">ATP-binding</keyword>
<evidence type="ECO:0000313" key="6">
    <source>
        <dbReference type="Proteomes" id="UP000302163"/>
    </source>
</evidence>
<dbReference type="InterPro" id="IPR027417">
    <property type="entry name" value="P-loop_NTPase"/>
</dbReference>
<dbReference type="GO" id="GO:0005524">
    <property type="term" value="F:ATP binding"/>
    <property type="evidence" value="ECO:0007669"/>
    <property type="project" value="UniProtKB-KW"/>
</dbReference>
<dbReference type="PANTHER" id="PTHR30258:SF1">
    <property type="entry name" value="PROTEIN TRANSPORT PROTEIN HOFB HOMOLOG"/>
    <property type="match status" value="1"/>
</dbReference>
<dbReference type="Gene3D" id="3.40.50.300">
    <property type="entry name" value="P-loop containing nucleotide triphosphate hydrolases"/>
    <property type="match status" value="1"/>
</dbReference>
<organism evidence="5 6">
    <name type="scientific">Jejubacter calystegiae</name>
    <dbReference type="NCBI Taxonomy" id="2579935"/>
    <lineage>
        <taxon>Bacteria</taxon>
        <taxon>Pseudomonadati</taxon>
        <taxon>Pseudomonadota</taxon>
        <taxon>Gammaproteobacteria</taxon>
        <taxon>Enterobacterales</taxon>
        <taxon>Enterobacteriaceae</taxon>
        <taxon>Jejubacter</taxon>
    </lineage>
</organism>
<dbReference type="Proteomes" id="UP000302163">
    <property type="component" value="Chromosome"/>
</dbReference>
<protein>
    <submittedName>
        <fullName evidence="5">Type II secretion system protein GspE</fullName>
    </submittedName>
</protein>
<dbReference type="RefSeq" id="WP_138095761.1">
    <property type="nucleotide sequence ID" value="NZ_CP040428.1"/>
</dbReference>
<proteinExistence type="inferred from homology"/>
<sequence>MSPDELAQLCRQHQTVLLEMNESRIRVAVPDQVPSGLLETLNFADNRSVELEYWSRERLETYQHARESSTPFSTVPNSAVELVSHMLAKAVTRRASDIHIEPGATQGRIRLRIDGVLHSLTTFPIEMAGALVTRLKVLSNLDVAERRLPQDGQFTLTVESEALSLRISTLPCQHGEKVVLRLMRNNSHPLTPDALGMTPDALNCFRQALHSPQGLLLVTGPTGSGKTLTLYSGLNELNQPGVNISSVEDPVEIPLEGITQTQIHPRAGLTFQAVLRSLLRQDPDVIMVGEIRDGETAEIAIKAAQTGHLVLSTLHTHSAVQTLTRMEQMGVARWQIASALRLIIAQRLVRRLCSHCRIRGDTDIVLPSHLWPRPLPDWQPQGCEQCYGGFYERHALFELLPVDETLRQAIANGVSQAELTQMANGLGLPGLHECGFHAVEQGLTTVQELWRVLGVAP</sequence>
<accession>A0A4P8YJS8</accession>